<evidence type="ECO:0000313" key="4">
    <source>
        <dbReference type="EMBL" id="KEP68101.1"/>
    </source>
</evidence>
<dbReference type="AlphaFoldDB" id="A0A074T8H2"/>
<organism evidence="4 5">
    <name type="scientific">Thioclava dalianensis</name>
    <dbReference type="NCBI Taxonomy" id="1185766"/>
    <lineage>
        <taxon>Bacteria</taxon>
        <taxon>Pseudomonadati</taxon>
        <taxon>Pseudomonadota</taxon>
        <taxon>Alphaproteobacteria</taxon>
        <taxon>Rhodobacterales</taxon>
        <taxon>Paracoccaceae</taxon>
        <taxon>Thioclava</taxon>
    </lineage>
</organism>
<keyword evidence="5" id="KW-1185">Reference proteome</keyword>
<feature type="transmembrane region" description="Helical" evidence="2">
    <location>
        <begin position="184"/>
        <end position="203"/>
    </location>
</feature>
<feature type="chain" id="PRO_5001699538" evidence="3">
    <location>
        <begin position="24"/>
        <end position="209"/>
    </location>
</feature>
<dbReference type="STRING" id="1185766.SAMN05216224_10514"/>
<feature type="region of interest" description="Disordered" evidence="1">
    <location>
        <begin position="115"/>
        <end position="145"/>
    </location>
</feature>
<keyword evidence="2" id="KW-1133">Transmembrane helix</keyword>
<dbReference type="eggNOG" id="COG0310">
    <property type="taxonomic scope" value="Bacteria"/>
</dbReference>
<gene>
    <name evidence="4" type="ORF">DL1_14950</name>
</gene>
<dbReference type="PROSITE" id="PS51257">
    <property type="entry name" value="PROKAR_LIPOPROTEIN"/>
    <property type="match status" value="1"/>
</dbReference>
<reference evidence="4 5" key="1">
    <citation type="submission" date="2014-03" db="EMBL/GenBank/DDBJ databases">
        <title>The draft genome sequence of Thioclava dalianensis DLFJ1-1.</title>
        <authorList>
            <person name="Lai Q."/>
            <person name="Shao Z."/>
        </authorList>
    </citation>
    <scope>NUCLEOTIDE SEQUENCE [LARGE SCALE GENOMIC DNA]</scope>
    <source>
        <strain evidence="4 5">DLFJ1-1</strain>
    </source>
</reference>
<dbReference type="Proteomes" id="UP000027725">
    <property type="component" value="Unassembled WGS sequence"/>
</dbReference>
<sequence length="209" mass="21365">MIRNTVFTIFLALGCGLAAPALAHKVLASAYPSGTVIEGQIGFSNGDMAKDAKVEVQGPDGAPLGETVTDEQGSFTFTPSQPVAHVFKADLGAGHLAQFTLPAEDVAQVLALQGDPGAKPSAPPPGGVALTGGAMPSETPGPASGAMTLSRADELAIAKLVRDEIRPLTREIAAYKEHNGLQTILGGIGYIVGLFGIGFYVAARRRMGG</sequence>
<evidence type="ECO:0000256" key="3">
    <source>
        <dbReference type="SAM" id="SignalP"/>
    </source>
</evidence>
<dbReference type="OrthoDB" id="8447011at2"/>
<dbReference type="RefSeq" id="WP_038069406.1">
    <property type="nucleotide sequence ID" value="NZ_FOVB01000005.1"/>
</dbReference>
<evidence type="ECO:0000256" key="1">
    <source>
        <dbReference type="SAM" id="MobiDB-lite"/>
    </source>
</evidence>
<keyword evidence="2" id="KW-0472">Membrane</keyword>
<evidence type="ECO:0000313" key="5">
    <source>
        <dbReference type="Proteomes" id="UP000027725"/>
    </source>
</evidence>
<feature type="signal peptide" evidence="3">
    <location>
        <begin position="1"/>
        <end position="23"/>
    </location>
</feature>
<keyword evidence="3" id="KW-0732">Signal</keyword>
<keyword evidence="2" id="KW-0812">Transmembrane</keyword>
<evidence type="ECO:0000256" key="2">
    <source>
        <dbReference type="SAM" id="Phobius"/>
    </source>
</evidence>
<name>A0A074T8H2_9RHOB</name>
<protein>
    <submittedName>
        <fullName evidence="4">Cobalt ABC transporter permease</fullName>
    </submittedName>
</protein>
<accession>A0A074T8H2</accession>
<comment type="caution">
    <text evidence="4">The sequence shown here is derived from an EMBL/GenBank/DDBJ whole genome shotgun (WGS) entry which is preliminary data.</text>
</comment>
<dbReference type="EMBL" id="JHEH01000046">
    <property type="protein sequence ID" value="KEP68101.1"/>
    <property type="molecule type" value="Genomic_DNA"/>
</dbReference>
<proteinExistence type="predicted"/>